<dbReference type="GO" id="GO:0020037">
    <property type="term" value="F:heme binding"/>
    <property type="evidence" value="ECO:0007669"/>
    <property type="project" value="InterPro"/>
</dbReference>
<evidence type="ECO:0000256" key="11">
    <source>
        <dbReference type="ARBA" id="ARBA00050019"/>
    </source>
</evidence>
<dbReference type="InterPro" id="IPR031332">
    <property type="entry name" value="CHDC"/>
</dbReference>
<gene>
    <name evidence="12" type="primary">chdC</name>
    <name evidence="13" type="ORF">D8M06_13660</name>
</gene>
<evidence type="ECO:0000256" key="6">
    <source>
        <dbReference type="ARBA" id="ARBA00023004"/>
    </source>
</evidence>
<proteinExistence type="inferred from homology"/>
<sequence>MAAEAVVTMDGWCALHDTRIFDWTSWKMASEKQRTEAVEEFKELMTKWEAVEDENNGSQSIYKVLGNKADLMFIFFRPTMDELEEIKREINKSKIGDYLIPGYSYVSIVEMTMHNPMDEGKDRELSPYVKDRLKPIVPKWEHACFYPMARRRWKDANWFEIDKEERTKLLYEHGMTGRKYAGKVKEIITGSIGLDEYEWGVTLFAHDALQFKKIVYEMRFDEVTAKYAEFGDFLVGNYLPKEDVSTYFAL</sequence>
<comment type="catalytic activity">
    <reaction evidence="10">
        <text>Fe-coproporphyrin III + 2 H2O2 + 2 H(+) = heme b + 2 CO2 + 4 H2O</text>
        <dbReference type="Rhea" id="RHEA:56516"/>
        <dbReference type="ChEBI" id="CHEBI:15377"/>
        <dbReference type="ChEBI" id="CHEBI:15378"/>
        <dbReference type="ChEBI" id="CHEBI:16240"/>
        <dbReference type="ChEBI" id="CHEBI:16526"/>
        <dbReference type="ChEBI" id="CHEBI:60344"/>
        <dbReference type="ChEBI" id="CHEBI:68438"/>
        <dbReference type="EC" id="1.3.98.5"/>
    </reaction>
    <physiologicalReaction direction="left-to-right" evidence="10">
        <dbReference type="Rhea" id="RHEA:56517"/>
    </physiologicalReaction>
</comment>
<dbReference type="Gene3D" id="3.30.70.1030">
    <property type="entry name" value="Apc35880, domain 1"/>
    <property type="match status" value="2"/>
</dbReference>
<keyword evidence="14" id="KW-1185">Reference proteome</keyword>
<dbReference type="Proteomes" id="UP000269301">
    <property type="component" value="Unassembled WGS sequence"/>
</dbReference>
<evidence type="ECO:0000256" key="10">
    <source>
        <dbReference type="ARBA" id="ARBA00049896"/>
    </source>
</evidence>
<evidence type="ECO:0000256" key="4">
    <source>
        <dbReference type="ARBA" id="ARBA00022723"/>
    </source>
</evidence>
<evidence type="ECO:0000256" key="1">
    <source>
        <dbReference type="ARBA" id="ARBA00009276"/>
    </source>
</evidence>
<evidence type="ECO:0000256" key="9">
    <source>
        <dbReference type="ARBA" id="ARBA00030236"/>
    </source>
</evidence>
<keyword evidence="6 12" id="KW-0408">Iron</keyword>
<accession>A0A494ZXR2</accession>
<evidence type="ECO:0000256" key="12">
    <source>
        <dbReference type="HAMAP-Rule" id="MF_01442"/>
    </source>
</evidence>
<evidence type="ECO:0000313" key="14">
    <source>
        <dbReference type="Proteomes" id="UP000269301"/>
    </source>
</evidence>
<keyword evidence="7 12" id="KW-0350">Heme biosynthesis</keyword>
<dbReference type="NCBIfam" id="NF008913">
    <property type="entry name" value="PRK12276.1"/>
    <property type="match status" value="1"/>
</dbReference>
<reference evidence="13 14" key="1">
    <citation type="journal article" date="2016" name="Int. J. Syst. Evol. Microbiol.">
        <title>Oceanobacillus halophilus sp. nov., a novel moderately halophilic bacterium from a hypersaline lake.</title>
        <authorList>
            <person name="Amoozegar M.A."/>
            <person name="Bagheri M."/>
            <person name="Makhdoumi A."/>
            <person name="Nikou M.M."/>
            <person name="Fazeli S.A.S."/>
            <person name="Schumann P."/>
            <person name="Sproer C."/>
            <person name="Sanchez-Porro C."/>
            <person name="Ventosa A."/>
        </authorList>
    </citation>
    <scope>NUCLEOTIDE SEQUENCE [LARGE SCALE GENOMIC DNA]</scope>
    <source>
        <strain evidence="13 14">DSM 23996</strain>
    </source>
</reference>
<evidence type="ECO:0000256" key="3">
    <source>
        <dbReference type="ARBA" id="ARBA00022617"/>
    </source>
</evidence>
<dbReference type="RefSeq" id="WP_121204963.1">
    <property type="nucleotide sequence ID" value="NZ_RBZP01000012.1"/>
</dbReference>
<evidence type="ECO:0000256" key="8">
    <source>
        <dbReference type="ARBA" id="ARBA00029882"/>
    </source>
</evidence>
<evidence type="ECO:0000256" key="7">
    <source>
        <dbReference type="ARBA" id="ARBA00023133"/>
    </source>
</evidence>
<dbReference type="GO" id="GO:0006785">
    <property type="term" value="P:heme B biosynthetic process"/>
    <property type="evidence" value="ECO:0007669"/>
    <property type="project" value="UniProtKB-UniRule"/>
</dbReference>
<comment type="caution">
    <text evidence="13">The sequence shown here is derived from an EMBL/GenBank/DDBJ whole genome shotgun (WGS) entry which is preliminary data.</text>
</comment>
<evidence type="ECO:0000256" key="5">
    <source>
        <dbReference type="ARBA" id="ARBA00023002"/>
    </source>
</evidence>
<dbReference type="PANTHER" id="PTHR36843:SF1">
    <property type="entry name" value="COPROHEME DECARBOXYLASE"/>
    <property type="match status" value="1"/>
</dbReference>
<keyword evidence="13" id="KW-0575">Peroxidase</keyword>
<dbReference type="GO" id="GO:0016634">
    <property type="term" value="F:oxidoreductase activity, acting on the CH-CH group of donors, oxygen as acceptor"/>
    <property type="evidence" value="ECO:0007669"/>
    <property type="project" value="UniProtKB-UniRule"/>
</dbReference>
<comment type="function">
    <text evidence="12">Involved in coproporphyrin-dependent heme b biosynthesis. Catalyzes the decarboxylation of Fe-coproporphyrin III (coproheme) to heme b (protoheme IX), the last step of the pathway. The reaction occurs in a stepwise manner with a three-propionate intermediate.</text>
</comment>
<feature type="binding site" evidence="12">
    <location>
        <position position="132"/>
    </location>
    <ligand>
        <name>Fe-coproporphyrin III</name>
        <dbReference type="ChEBI" id="CHEBI:68438"/>
    </ligand>
</feature>
<dbReference type="InterPro" id="IPR011008">
    <property type="entry name" value="Dimeric_a/b-barrel"/>
</dbReference>
<feature type="binding site" description="axial binding residue" evidence="12">
    <location>
        <position position="173"/>
    </location>
    <ligand>
        <name>Fe-coproporphyrin III</name>
        <dbReference type="ChEBI" id="CHEBI:68438"/>
    </ligand>
    <ligandPart>
        <name>Fe</name>
        <dbReference type="ChEBI" id="CHEBI:18248"/>
    </ligandPart>
</feature>
<dbReference type="Pfam" id="PF06778">
    <property type="entry name" value="Chlor_dismutase"/>
    <property type="match status" value="1"/>
</dbReference>
<dbReference type="EC" id="1.3.98.5" evidence="11 12"/>
<organism evidence="13 14">
    <name type="scientific">Oceanobacillus halophilus</name>
    <dbReference type="NCBI Taxonomy" id="930130"/>
    <lineage>
        <taxon>Bacteria</taxon>
        <taxon>Bacillati</taxon>
        <taxon>Bacillota</taxon>
        <taxon>Bacilli</taxon>
        <taxon>Bacillales</taxon>
        <taxon>Bacillaceae</taxon>
        <taxon>Oceanobacillus</taxon>
    </lineage>
</organism>
<keyword evidence="4 12" id="KW-0479">Metal-binding</keyword>
<keyword evidence="5 12" id="KW-0560">Oxidoreductase</keyword>
<feature type="binding site" evidence="12">
    <location>
        <begin position="146"/>
        <end position="150"/>
    </location>
    <ligand>
        <name>Fe-coproporphyrin III</name>
        <dbReference type="ChEBI" id="CHEBI:68438"/>
    </ligand>
</feature>
<protein>
    <recommendedName>
        <fullName evidence="2 12">Coproheme decarboxylase</fullName>
        <ecNumber evidence="11 12">1.3.98.5</ecNumber>
    </recommendedName>
    <alternativeName>
        <fullName evidence="8 12">Coproheme III oxidative decarboxylase</fullName>
    </alternativeName>
    <alternativeName>
        <fullName evidence="9 12">Hydrogen peroxide-dependent heme synthase</fullName>
    </alternativeName>
</protein>
<comment type="catalytic activity">
    <reaction evidence="12">
        <text>harderoheme III + H2O2 + H(+) = heme b + CO2 + 2 H2O</text>
        <dbReference type="Rhea" id="RHEA:57944"/>
        <dbReference type="ChEBI" id="CHEBI:15377"/>
        <dbReference type="ChEBI" id="CHEBI:15378"/>
        <dbReference type="ChEBI" id="CHEBI:16240"/>
        <dbReference type="ChEBI" id="CHEBI:16526"/>
        <dbReference type="ChEBI" id="CHEBI:60344"/>
        <dbReference type="ChEBI" id="CHEBI:142463"/>
    </reaction>
</comment>
<name>A0A494ZXR2_9BACI</name>
<dbReference type="GO" id="GO:0004601">
    <property type="term" value="F:peroxidase activity"/>
    <property type="evidence" value="ECO:0007669"/>
    <property type="project" value="UniProtKB-KW"/>
</dbReference>
<dbReference type="OrthoDB" id="9773646at2"/>
<comment type="similarity">
    <text evidence="1 12">Belongs to the ChdC family. Type 1 subfamily.</text>
</comment>
<evidence type="ECO:0000313" key="13">
    <source>
        <dbReference type="EMBL" id="RKQ31533.1"/>
    </source>
</evidence>
<comment type="catalytic activity">
    <reaction evidence="12">
        <text>Fe-coproporphyrin III + H2O2 + H(+) = harderoheme III + CO2 + 2 H2O</text>
        <dbReference type="Rhea" id="RHEA:57940"/>
        <dbReference type="ChEBI" id="CHEBI:15377"/>
        <dbReference type="ChEBI" id="CHEBI:15378"/>
        <dbReference type="ChEBI" id="CHEBI:16240"/>
        <dbReference type="ChEBI" id="CHEBI:16526"/>
        <dbReference type="ChEBI" id="CHEBI:68438"/>
        <dbReference type="ChEBI" id="CHEBI:142463"/>
    </reaction>
</comment>
<dbReference type="GO" id="GO:0046872">
    <property type="term" value="F:metal ion binding"/>
    <property type="evidence" value="ECO:0007669"/>
    <property type="project" value="UniProtKB-KW"/>
</dbReference>
<keyword evidence="3 12" id="KW-0349">Heme</keyword>
<feature type="active site" evidence="12">
    <location>
        <position position="146"/>
    </location>
</feature>
<comment type="caution">
    <text evidence="12">Lacks conserved residue(s) required for the propagation of feature annotation.</text>
</comment>
<dbReference type="SUPFAM" id="SSF54909">
    <property type="entry name" value="Dimeric alpha+beta barrel"/>
    <property type="match status" value="1"/>
</dbReference>
<dbReference type="AlphaFoldDB" id="A0A494ZXR2"/>
<dbReference type="HAMAP" id="MF_01442">
    <property type="entry name" value="Coproheme_decarbox_1"/>
    <property type="match status" value="1"/>
</dbReference>
<dbReference type="PANTHER" id="PTHR36843">
    <property type="entry name" value="HEME-DEPENDENT PEROXIDASE YWFI-RELATED"/>
    <property type="match status" value="1"/>
</dbReference>
<dbReference type="InterPro" id="IPR010644">
    <property type="entry name" value="ChdC/CLD"/>
</dbReference>
<comment type="pathway">
    <text evidence="12">Porphyrin-containing compound metabolism; protoheme biosynthesis.</text>
</comment>
<comment type="cofactor">
    <cofactor evidence="12">
        <name>Fe-coproporphyrin III</name>
        <dbReference type="ChEBI" id="CHEBI:68438"/>
    </cofactor>
    <text evidence="12">Fe-coproporphyrin III acts as both substrate and redox cofactor.</text>
</comment>
<dbReference type="EMBL" id="RBZP01000012">
    <property type="protein sequence ID" value="RKQ31533.1"/>
    <property type="molecule type" value="Genomic_DNA"/>
</dbReference>
<evidence type="ECO:0000256" key="2">
    <source>
        <dbReference type="ARBA" id="ARBA00014413"/>
    </source>
</evidence>